<accession>A0A1H3TLZ9</accession>
<keyword evidence="3" id="KW-1185">Reference proteome</keyword>
<dbReference type="InterPro" id="IPR036953">
    <property type="entry name" value="GreA/GreB_C_sf"/>
</dbReference>
<evidence type="ECO:0000313" key="3">
    <source>
        <dbReference type="Proteomes" id="UP000199663"/>
    </source>
</evidence>
<dbReference type="PANTHER" id="PTHR30437">
    <property type="entry name" value="TRANSCRIPTION ELONGATION FACTOR GREA"/>
    <property type="match status" value="1"/>
</dbReference>
<sequence length="130" mass="14840">MKPIIKKSDEKAIRFLMENLSASERTKEMGTLQSELMRAEIVEDDKIPETVIQMGSYFEVQEISSKKRLRYSLTFPKQANLAENKLSIFSPIGVALIGFHQGQEFEWNLPAGMRKFKIEKVSQPTLSSAE</sequence>
<dbReference type="GO" id="GO:0016301">
    <property type="term" value="F:kinase activity"/>
    <property type="evidence" value="ECO:0007669"/>
    <property type="project" value="UniProtKB-KW"/>
</dbReference>
<dbReference type="Pfam" id="PF01272">
    <property type="entry name" value="GreA_GreB"/>
    <property type="match status" value="1"/>
</dbReference>
<reference evidence="2 3" key="1">
    <citation type="submission" date="2016-10" db="EMBL/GenBank/DDBJ databases">
        <authorList>
            <person name="Varghese N."/>
            <person name="Submissions S."/>
        </authorList>
    </citation>
    <scope>NUCLEOTIDE SEQUENCE [LARGE SCALE GENOMIC DNA]</scope>
    <source>
        <strain evidence="2 3">DSM 17997</strain>
    </source>
</reference>
<protein>
    <submittedName>
        <fullName evidence="2">Regulator of nucleoside diphosphate kinase</fullName>
    </submittedName>
</protein>
<feature type="domain" description="Transcription elongation factor GreA/GreB C-terminal" evidence="1">
    <location>
        <begin position="48"/>
        <end position="122"/>
    </location>
</feature>
<dbReference type="Gene3D" id="3.10.50.30">
    <property type="entry name" value="Transcription elongation factor, GreA/GreB, C-terminal domain"/>
    <property type="match status" value="1"/>
</dbReference>
<dbReference type="RefSeq" id="WP_019600114.1">
    <property type="nucleotide sequence ID" value="NZ_FNQC01000019.1"/>
</dbReference>
<dbReference type="Proteomes" id="UP000199663">
    <property type="component" value="Unassembled WGS sequence"/>
</dbReference>
<comment type="caution">
    <text evidence="2">The sequence shown here is derived from an EMBL/GenBank/DDBJ whole genome shotgun (WGS) entry which is preliminary data.</text>
</comment>
<evidence type="ECO:0000313" key="2">
    <source>
        <dbReference type="EMBL" id="SDZ51274.1"/>
    </source>
</evidence>
<dbReference type="PANTHER" id="PTHR30437:SF5">
    <property type="entry name" value="REGULATOR OF NUCLEOSIDE DIPHOSPHATE KINASE"/>
    <property type="match status" value="1"/>
</dbReference>
<evidence type="ECO:0000259" key="1">
    <source>
        <dbReference type="Pfam" id="PF01272"/>
    </source>
</evidence>
<keyword evidence="2" id="KW-0418">Kinase</keyword>
<gene>
    <name evidence="2" type="ORF">SAMN05444412_11919</name>
</gene>
<proteinExistence type="predicted"/>
<dbReference type="EMBL" id="FNQC01000019">
    <property type="protein sequence ID" value="SDZ51274.1"/>
    <property type="molecule type" value="Genomic_DNA"/>
</dbReference>
<keyword evidence="2" id="KW-0808">Transferase</keyword>
<dbReference type="InterPro" id="IPR001437">
    <property type="entry name" value="Tscrpt_elong_fac_GreA/B_C"/>
</dbReference>
<organism evidence="2 3">
    <name type="scientific">Rhodonellum ikkaensis</name>
    <dbReference type="NCBI Taxonomy" id="336829"/>
    <lineage>
        <taxon>Bacteria</taxon>
        <taxon>Pseudomonadati</taxon>
        <taxon>Bacteroidota</taxon>
        <taxon>Cytophagia</taxon>
        <taxon>Cytophagales</taxon>
        <taxon>Cytophagaceae</taxon>
        <taxon>Rhodonellum</taxon>
    </lineage>
</organism>
<name>A0A1H3TLZ9_9BACT</name>
<dbReference type="InterPro" id="IPR023459">
    <property type="entry name" value="Tscrpt_elong_fac_GreA/B_fam"/>
</dbReference>
<dbReference type="SUPFAM" id="SSF54534">
    <property type="entry name" value="FKBP-like"/>
    <property type="match status" value="1"/>
</dbReference>